<dbReference type="AlphaFoldDB" id="A0A222JPS2"/>
<dbReference type="InterPro" id="IPR029068">
    <property type="entry name" value="Glyas_Bleomycin-R_OHBP_Dase"/>
</dbReference>
<dbReference type="RefSeq" id="WP_003527271.1">
    <property type="nucleotide sequence ID" value="NZ_CP009144.1"/>
</dbReference>
<dbReference type="GeneID" id="89575410"/>
<evidence type="ECO:0000313" key="2">
    <source>
        <dbReference type="Proteomes" id="UP000429484"/>
    </source>
</evidence>
<dbReference type="SUPFAM" id="SSF54593">
    <property type="entry name" value="Glyoxalase/Bleomycin resistance protein/Dihydroxybiphenyl dioxygenase"/>
    <property type="match status" value="1"/>
</dbReference>
<dbReference type="Gene3D" id="3.10.180.10">
    <property type="entry name" value="2,3-Dihydroxybiphenyl 1,2-Dioxygenase, domain 1"/>
    <property type="match status" value="1"/>
</dbReference>
<protein>
    <submittedName>
        <fullName evidence="1">Glyoxalase/bleomycin resistance/dioxygenase family protein</fullName>
    </submittedName>
</protein>
<proteinExistence type="predicted"/>
<name>A0A222JPS2_RHIML</name>
<dbReference type="Proteomes" id="UP000429484">
    <property type="component" value="Unassembled WGS sequence"/>
</dbReference>
<dbReference type="KEGG" id="smer:DU99_05630"/>
<comment type="caution">
    <text evidence="1">The sequence shown here is derived from an EMBL/GenBank/DDBJ whole genome shotgun (WGS) entry which is preliminary data.</text>
</comment>
<evidence type="ECO:0000313" key="1">
    <source>
        <dbReference type="EMBL" id="MQW37337.1"/>
    </source>
</evidence>
<reference evidence="1 2" key="1">
    <citation type="journal article" date="2013" name="Genome Biol.">
        <title>Comparative genomics of the core and accessory genomes of 48 Sinorhizobium strains comprising five genospecies.</title>
        <authorList>
            <person name="Sugawara M."/>
            <person name="Epstein B."/>
            <person name="Badgley B.D."/>
            <person name="Unno T."/>
            <person name="Xu L."/>
            <person name="Reese J."/>
            <person name="Gyaneshwar P."/>
            <person name="Denny R."/>
            <person name="Mudge J."/>
            <person name="Bharti A.K."/>
            <person name="Farmer A.D."/>
            <person name="May G.D."/>
            <person name="Woodward J.E."/>
            <person name="Medigue C."/>
            <person name="Vallenet D."/>
            <person name="Lajus A."/>
            <person name="Rouy Z."/>
            <person name="Martinez-Vaz B."/>
            <person name="Tiffin P."/>
            <person name="Young N.D."/>
            <person name="Sadowsky M.J."/>
        </authorList>
    </citation>
    <scope>NUCLEOTIDE SEQUENCE [LARGE SCALE GENOMIC DNA]</scope>
    <source>
        <strain evidence="1 2">N6B1</strain>
    </source>
</reference>
<dbReference type="EMBL" id="WISR01000255">
    <property type="protein sequence ID" value="MQW37337.1"/>
    <property type="molecule type" value="Genomic_DNA"/>
</dbReference>
<sequence>MSTEIKGGINIAMKVPSHQYEAVIAFYRDVVGLPPFDEKAPAKGFVLGPNRLWIDEAPHYSQAEIWLELFTEDHGAALDRLAAHKVVRCDQVEELGEGFRGGWIMNPANIVHLVREPDAW</sequence>
<organism evidence="1 2">
    <name type="scientific">Rhizobium meliloti</name>
    <name type="common">Ensifer meliloti</name>
    <name type="synonym">Sinorhizobium meliloti</name>
    <dbReference type="NCBI Taxonomy" id="382"/>
    <lineage>
        <taxon>Bacteria</taxon>
        <taxon>Pseudomonadati</taxon>
        <taxon>Pseudomonadota</taxon>
        <taxon>Alphaproteobacteria</taxon>
        <taxon>Hyphomicrobiales</taxon>
        <taxon>Rhizobiaceae</taxon>
        <taxon>Sinorhizobium/Ensifer group</taxon>
        <taxon>Sinorhizobium</taxon>
    </lineage>
</organism>
<gene>
    <name evidence="1" type="ORF">GHK53_32425</name>
</gene>
<accession>A0A222JPS2</accession>
<dbReference type="OMA" id="THSETWL"/>